<dbReference type="AlphaFoldDB" id="A0A6J8BNZ1"/>
<feature type="signal peptide" evidence="1">
    <location>
        <begin position="1"/>
        <end position="22"/>
    </location>
</feature>
<evidence type="ECO:0000256" key="1">
    <source>
        <dbReference type="SAM" id="SignalP"/>
    </source>
</evidence>
<protein>
    <submittedName>
        <fullName evidence="2">Uncharacterized protein</fullName>
    </submittedName>
</protein>
<dbReference type="EMBL" id="CACVKT020003755">
    <property type="protein sequence ID" value="CAC5385688.1"/>
    <property type="molecule type" value="Genomic_DNA"/>
</dbReference>
<dbReference type="Proteomes" id="UP000507470">
    <property type="component" value="Unassembled WGS sequence"/>
</dbReference>
<organism evidence="2 3">
    <name type="scientific">Mytilus coruscus</name>
    <name type="common">Sea mussel</name>
    <dbReference type="NCBI Taxonomy" id="42192"/>
    <lineage>
        <taxon>Eukaryota</taxon>
        <taxon>Metazoa</taxon>
        <taxon>Spiralia</taxon>
        <taxon>Lophotrochozoa</taxon>
        <taxon>Mollusca</taxon>
        <taxon>Bivalvia</taxon>
        <taxon>Autobranchia</taxon>
        <taxon>Pteriomorphia</taxon>
        <taxon>Mytilida</taxon>
        <taxon>Mytiloidea</taxon>
        <taxon>Mytilidae</taxon>
        <taxon>Mytilinae</taxon>
        <taxon>Mytilus</taxon>
    </lineage>
</organism>
<sequence length="191" mass="21738">MIHTKYIAIFALVAVLFDYTDGKCHFPDELKGSWKEPSGDDTLLQFTSDELTGFKLNVPRLSQSDFECINSRVDGDATKYMLRARDSVTVFGVRPALYMCVEIQEKQNIKYYAIETKKDPILQDKLYGTAINTIPDIEDVCNLSDQEGIVIFKESGNGPKQTKRKITKLNSLLSQLRLALEKKDDNFDIKK</sequence>
<dbReference type="OrthoDB" id="6084019at2759"/>
<proteinExistence type="predicted"/>
<reference evidence="2 3" key="1">
    <citation type="submission" date="2020-06" db="EMBL/GenBank/DDBJ databases">
        <authorList>
            <person name="Li R."/>
            <person name="Bekaert M."/>
        </authorList>
    </citation>
    <scope>NUCLEOTIDE SEQUENCE [LARGE SCALE GENOMIC DNA]</scope>
    <source>
        <strain evidence="3">wild</strain>
    </source>
</reference>
<feature type="chain" id="PRO_5026856243" evidence="1">
    <location>
        <begin position="23"/>
        <end position="191"/>
    </location>
</feature>
<evidence type="ECO:0000313" key="2">
    <source>
        <dbReference type="EMBL" id="CAC5385688.1"/>
    </source>
</evidence>
<gene>
    <name evidence="2" type="ORF">MCOR_21198</name>
</gene>
<evidence type="ECO:0000313" key="3">
    <source>
        <dbReference type="Proteomes" id="UP000507470"/>
    </source>
</evidence>
<keyword evidence="1" id="KW-0732">Signal</keyword>
<accession>A0A6J8BNZ1</accession>
<keyword evidence="3" id="KW-1185">Reference proteome</keyword>
<name>A0A6J8BNZ1_MYTCO</name>